<protein>
    <submittedName>
        <fullName evidence="2">Uncharacterized protein</fullName>
    </submittedName>
</protein>
<keyword evidence="1" id="KW-0812">Transmembrane</keyword>
<dbReference type="EMBL" id="JBHRSP010000024">
    <property type="protein sequence ID" value="MFC3074579.1"/>
    <property type="molecule type" value="Genomic_DNA"/>
</dbReference>
<dbReference type="RefSeq" id="WP_257311798.1">
    <property type="nucleotide sequence ID" value="NZ_JANFDG010000002.1"/>
</dbReference>
<organism evidence="2 3">
    <name type="scientific">Shinella pollutisoli</name>
    <dbReference type="NCBI Taxonomy" id="2250594"/>
    <lineage>
        <taxon>Bacteria</taxon>
        <taxon>Pseudomonadati</taxon>
        <taxon>Pseudomonadota</taxon>
        <taxon>Alphaproteobacteria</taxon>
        <taxon>Hyphomicrobiales</taxon>
        <taxon>Rhizobiaceae</taxon>
        <taxon>Shinella</taxon>
    </lineage>
</organism>
<evidence type="ECO:0000313" key="3">
    <source>
        <dbReference type="Proteomes" id="UP001595377"/>
    </source>
</evidence>
<feature type="transmembrane region" description="Helical" evidence="1">
    <location>
        <begin position="12"/>
        <end position="31"/>
    </location>
</feature>
<feature type="transmembrane region" description="Helical" evidence="1">
    <location>
        <begin position="43"/>
        <end position="67"/>
    </location>
</feature>
<keyword evidence="1" id="KW-1133">Transmembrane helix</keyword>
<proteinExistence type="predicted"/>
<evidence type="ECO:0000313" key="2">
    <source>
        <dbReference type="EMBL" id="MFC3074579.1"/>
    </source>
</evidence>
<comment type="caution">
    <text evidence="2">The sequence shown here is derived from an EMBL/GenBank/DDBJ whole genome shotgun (WGS) entry which is preliminary data.</text>
</comment>
<evidence type="ECO:0000256" key="1">
    <source>
        <dbReference type="SAM" id="Phobius"/>
    </source>
</evidence>
<accession>A0ABV7DI07</accession>
<gene>
    <name evidence="2" type="ORF">ACFOHH_15815</name>
</gene>
<keyword evidence="3" id="KW-1185">Reference proteome</keyword>
<sequence>MADTVELEIWHIAFAGLHLAVAAVFLVETVSENRSARRPRDGWYVVGLLSCAVWPLLVVLLVGRTLYDRARRQRC</sequence>
<reference evidence="3" key="1">
    <citation type="journal article" date="2019" name="Int. J. Syst. Evol. Microbiol.">
        <title>The Global Catalogue of Microorganisms (GCM) 10K type strain sequencing project: providing services to taxonomists for standard genome sequencing and annotation.</title>
        <authorList>
            <consortium name="The Broad Institute Genomics Platform"/>
            <consortium name="The Broad Institute Genome Sequencing Center for Infectious Disease"/>
            <person name="Wu L."/>
            <person name="Ma J."/>
        </authorList>
    </citation>
    <scope>NUCLEOTIDE SEQUENCE [LARGE SCALE GENOMIC DNA]</scope>
    <source>
        <strain evidence="3">KCTC 52677</strain>
    </source>
</reference>
<name>A0ABV7DI07_9HYPH</name>
<keyword evidence="1" id="KW-0472">Membrane</keyword>
<dbReference type="Proteomes" id="UP001595377">
    <property type="component" value="Unassembled WGS sequence"/>
</dbReference>